<name>A0AAD5KM79_9FUNG</name>
<evidence type="ECO:0000313" key="2">
    <source>
        <dbReference type="Proteomes" id="UP001209540"/>
    </source>
</evidence>
<proteinExistence type="predicted"/>
<protein>
    <submittedName>
        <fullName evidence="1">Uncharacterized protein</fullName>
    </submittedName>
</protein>
<evidence type="ECO:0000313" key="1">
    <source>
        <dbReference type="EMBL" id="KAI9270769.1"/>
    </source>
</evidence>
<reference evidence="1" key="2">
    <citation type="submission" date="2023-02" db="EMBL/GenBank/DDBJ databases">
        <authorList>
            <consortium name="DOE Joint Genome Institute"/>
            <person name="Mondo S.J."/>
            <person name="Chang Y."/>
            <person name="Wang Y."/>
            <person name="Ahrendt S."/>
            <person name="Andreopoulos W."/>
            <person name="Barry K."/>
            <person name="Beard J."/>
            <person name="Benny G.L."/>
            <person name="Blankenship S."/>
            <person name="Bonito G."/>
            <person name="Cuomo C."/>
            <person name="Desiro A."/>
            <person name="Gervers K.A."/>
            <person name="Hundley H."/>
            <person name="Kuo A."/>
            <person name="LaButti K."/>
            <person name="Lang B.F."/>
            <person name="Lipzen A."/>
            <person name="O'Donnell K."/>
            <person name="Pangilinan J."/>
            <person name="Reynolds N."/>
            <person name="Sandor L."/>
            <person name="Smith M.W."/>
            <person name="Tsang A."/>
            <person name="Grigoriev I.V."/>
            <person name="Stajich J.E."/>
            <person name="Spatafora J.W."/>
        </authorList>
    </citation>
    <scope>NUCLEOTIDE SEQUENCE</scope>
    <source>
        <strain evidence="1">RSA 2281</strain>
    </source>
</reference>
<dbReference type="AlphaFoldDB" id="A0AAD5KM79"/>
<keyword evidence="2" id="KW-1185">Reference proteome</keyword>
<dbReference type="Proteomes" id="UP001209540">
    <property type="component" value="Unassembled WGS sequence"/>
</dbReference>
<reference evidence="1" key="1">
    <citation type="journal article" date="2022" name="IScience">
        <title>Evolution of zygomycete secretomes and the origins of terrestrial fungal ecologies.</title>
        <authorList>
            <person name="Chang Y."/>
            <person name="Wang Y."/>
            <person name="Mondo S."/>
            <person name="Ahrendt S."/>
            <person name="Andreopoulos W."/>
            <person name="Barry K."/>
            <person name="Beard J."/>
            <person name="Benny G.L."/>
            <person name="Blankenship S."/>
            <person name="Bonito G."/>
            <person name="Cuomo C."/>
            <person name="Desiro A."/>
            <person name="Gervers K.A."/>
            <person name="Hundley H."/>
            <person name="Kuo A."/>
            <person name="LaButti K."/>
            <person name="Lang B.F."/>
            <person name="Lipzen A."/>
            <person name="O'Donnell K."/>
            <person name="Pangilinan J."/>
            <person name="Reynolds N."/>
            <person name="Sandor L."/>
            <person name="Smith M.E."/>
            <person name="Tsang A."/>
            <person name="Grigoriev I.V."/>
            <person name="Stajich J.E."/>
            <person name="Spatafora J.W."/>
        </authorList>
    </citation>
    <scope>NUCLEOTIDE SEQUENCE</scope>
    <source>
        <strain evidence="1">RSA 2281</strain>
    </source>
</reference>
<sequence length="118" mass="13647">MSAPPDDPRWLIILFNVDLSNLIWITERLVPIQTGRRLLFRWLIVDISDCLSSATVKVEGISSLLLNDEPLVSSLLFEYFYITKNVKFPKCMQRSTKHFMIGHSSDIVQLLVDIYFAE</sequence>
<gene>
    <name evidence="1" type="ORF">BDA99DRAFT_534874</name>
</gene>
<comment type="caution">
    <text evidence="1">The sequence shown here is derived from an EMBL/GenBank/DDBJ whole genome shotgun (WGS) entry which is preliminary data.</text>
</comment>
<accession>A0AAD5KM79</accession>
<dbReference type="EMBL" id="JAIXMP010000007">
    <property type="protein sequence ID" value="KAI9270769.1"/>
    <property type="molecule type" value="Genomic_DNA"/>
</dbReference>
<organism evidence="1 2">
    <name type="scientific">Phascolomyces articulosus</name>
    <dbReference type="NCBI Taxonomy" id="60185"/>
    <lineage>
        <taxon>Eukaryota</taxon>
        <taxon>Fungi</taxon>
        <taxon>Fungi incertae sedis</taxon>
        <taxon>Mucoromycota</taxon>
        <taxon>Mucoromycotina</taxon>
        <taxon>Mucoromycetes</taxon>
        <taxon>Mucorales</taxon>
        <taxon>Lichtheimiaceae</taxon>
        <taxon>Phascolomyces</taxon>
    </lineage>
</organism>